<feature type="transmembrane region" description="Helical" evidence="8">
    <location>
        <begin position="153"/>
        <end position="175"/>
    </location>
</feature>
<proteinExistence type="inferred from homology"/>
<keyword evidence="3" id="KW-0813">Transport</keyword>
<dbReference type="PANTHER" id="PTHR43549">
    <property type="entry name" value="MULTIDRUG RESISTANCE PROTEIN YPNP-RELATED"/>
    <property type="match status" value="1"/>
</dbReference>
<feature type="transmembrane region" description="Helical" evidence="8">
    <location>
        <begin position="182"/>
        <end position="205"/>
    </location>
</feature>
<reference evidence="9" key="1">
    <citation type="submission" date="2016-10" db="EMBL/GenBank/DDBJ databases">
        <authorList>
            <person name="Benchimol M."/>
            <person name="Almeida L.G."/>
            <person name="Vasconcelos A.T."/>
            <person name="Perreira-Neves A."/>
            <person name="Rosa I.A."/>
            <person name="Tasca T."/>
            <person name="Bogo M.R."/>
            <person name="de Souza W."/>
        </authorList>
    </citation>
    <scope>NUCLEOTIDE SEQUENCE [LARGE SCALE GENOMIC DNA]</scope>
    <source>
        <strain evidence="9">K</strain>
    </source>
</reference>
<evidence type="ECO:0000256" key="5">
    <source>
        <dbReference type="ARBA" id="ARBA00022692"/>
    </source>
</evidence>
<feature type="transmembrane region" description="Helical" evidence="8">
    <location>
        <begin position="412"/>
        <end position="435"/>
    </location>
</feature>
<keyword evidence="10" id="KW-1185">Reference proteome</keyword>
<feature type="transmembrane region" description="Helical" evidence="8">
    <location>
        <begin position="442"/>
        <end position="462"/>
    </location>
</feature>
<feature type="transmembrane region" description="Helical" evidence="8">
    <location>
        <begin position="114"/>
        <end position="133"/>
    </location>
</feature>
<name>A0A1J4L2K0_9EUKA</name>
<feature type="transmembrane region" description="Helical" evidence="8">
    <location>
        <begin position="370"/>
        <end position="392"/>
    </location>
</feature>
<dbReference type="CDD" id="cd12082">
    <property type="entry name" value="MATE_like"/>
    <property type="match status" value="1"/>
</dbReference>
<dbReference type="GO" id="GO:0042910">
    <property type="term" value="F:xenobiotic transmembrane transporter activity"/>
    <property type="evidence" value="ECO:0007669"/>
    <property type="project" value="InterPro"/>
</dbReference>
<dbReference type="Proteomes" id="UP000179807">
    <property type="component" value="Unassembled WGS sequence"/>
</dbReference>
<dbReference type="RefSeq" id="XP_068369310.1">
    <property type="nucleotide sequence ID" value="XM_068514073.1"/>
</dbReference>
<evidence type="ECO:0008006" key="11">
    <source>
        <dbReference type="Google" id="ProtNLM"/>
    </source>
</evidence>
<evidence type="ECO:0000313" key="10">
    <source>
        <dbReference type="Proteomes" id="UP000179807"/>
    </source>
</evidence>
<gene>
    <name evidence="9" type="ORF">TRFO_41988</name>
</gene>
<organism evidence="9 10">
    <name type="scientific">Tritrichomonas foetus</name>
    <dbReference type="NCBI Taxonomy" id="1144522"/>
    <lineage>
        <taxon>Eukaryota</taxon>
        <taxon>Metamonada</taxon>
        <taxon>Parabasalia</taxon>
        <taxon>Tritrichomonadida</taxon>
        <taxon>Tritrichomonadidae</taxon>
        <taxon>Tritrichomonas</taxon>
    </lineage>
</organism>
<dbReference type="AlphaFoldDB" id="A0A1J4L2K0"/>
<keyword evidence="6 8" id="KW-1133">Transmembrane helix</keyword>
<feature type="transmembrane region" description="Helical" evidence="8">
    <location>
        <begin position="211"/>
        <end position="234"/>
    </location>
</feature>
<dbReference type="InterPro" id="IPR002528">
    <property type="entry name" value="MATE_fam"/>
</dbReference>
<sequence>MIDDNSELSYRTISESETDEDYKLGRKHPLKTVLSLCAGPLINNFVKTLQDAIHLYFVGVQYGDDGVVAVGMSGYVTMIATLVSMFGSVSVPITVSRLVAEKKYDVSSQLIADLIRMGLFVTILLSGTLTFAAKPLLIYLGMTKELIDDTVKYCYPFLFLSGLMSIFYSLCSALLGEAKAFLSAVFQLSAIVISLFIFDPIFIFWLKLPIWSVGFAVVSGPVILSFVLFSFYFFQSKKSNIDSMENQNLYVNDNKQKSIAKKLIHLKFVCKPTLSMIFKKFTFEILIVLKDSLPFVLTGFAGCFPPIFLVKYAILAGDNAGIGGAVNAVVSAAVQPYNVINTIVIGLVQGLAPPASYAHAKRMFSRLLKLLLYVLIVPFMVTIPVTPVFIFWPDKILKIWISGADSLELSKAMVPPMFYTNWLFPISEALTGFLIATGSGALANVVPIARGVGMLAGTFGLYYASDKKSPGVVFMSFMTQDAGLLLSSIFCALPTIVKVVKSMKYDSVLQEGLIN</sequence>
<evidence type="ECO:0000256" key="2">
    <source>
        <dbReference type="ARBA" id="ARBA00010199"/>
    </source>
</evidence>
<dbReference type="InterPro" id="IPR052031">
    <property type="entry name" value="Membrane_Transporter-Flippase"/>
</dbReference>
<dbReference type="EMBL" id="MLAK01000137">
    <property type="protein sequence ID" value="OHT16174.1"/>
    <property type="molecule type" value="Genomic_DNA"/>
</dbReference>
<feature type="transmembrane region" description="Helical" evidence="8">
    <location>
        <begin position="72"/>
        <end position="93"/>
    </location>
</feature>
<dbReference type="Pfam" id="PF01554">
    <property type="entry name" value="MatE"/>
    <property type="match status" value="2"/>
</dbReference>
<keyword evidence="5 8" id="KW-0812">Transmembrane</keyword>
<evidence type="ECO:0000256" key="6">
    <source>
        <dbReference type="ARBA" id="ARBA00022989"/>
    </source>
</evidence>
<evidence type="ECO:0000256" key="7">
    <source>
        <dbReference type="ARBA" id="ARBA00023136"/>
    </source>
</evidence>
<protein>
    <recommendedName>
        <fullName evidence="11">MatE family protein</fullName>
    </recommendedName>
</protein>
<comment type="caution">
    <text evidence="9">The sequence shown here is derived from an EMBL/GenBank/DDBJ whole genome shotgun (WGS) entry which is preliminary data.</text>
</comment>
<dbReference type="GO" id="GO:0015297">
    <property type="term" value="F:antiporter activity"/>
    <property type="evidence" value="ECO:0007669"/>
    <property type="project" value="InterPro"/>
</dbReference>
<dbReference type="PANTHER" id="PTHR43549:SF2">
    <property type="entry name" value="MULTIDRUG RESISTANCE PROTEIN NORM-RELATED"/>
    <property type="match status" value="1"/>
</dbReference>
<feature type="transmembrane region" description="Helical" evidence="8">
    <location>
        <begin position="482"/>
        <end position="500"/>
    </location>
</feature>
<keyword evidence="7 8" id="KW-0472">Membrane</keyword>
<comment type="subcellular location">
    <subcellularLocation>
        <location evidence="1">Cell membrane</location>
        <topology evidence="1">Multi-pass membrane protein</topology>
    </subcellularLocation>
</comment>
<dbReference type="GeneID" id="94848777"/>
<keyword evidence="4" id="KW-1003">Cell membrane</keyword>
<evidence type="ECO:0000256" key="1">
    <source>
        <dbReference type="ARBA" id="ARBA00004651"/>
    </source>
</evidence>
<evidence type="ECO:0000256" key="8">
    <source>
        <dbReference type="SAM" id="Phobius"/>
    </source>
</evidence>
<comment type="similarity">
    <text evidence="2">Belongs to the multi antimicrobial extrusion (MATE) (TC 2.A.66.1) family.</text>
</comment>
<accession>A0A1J4L2K0</accession>
<evidence type="ECO:0000256" key="4">
    <source>
        <dbReference type="ARBA" id="ARBA00022475"/>
    </source>
</evidence>
<evidence type="ECO:0000313" key="9">
    <source>
        <dbReference type="EMBL" id="OHT16174.1"/>
    </source>
</evidence>
<dbReference type="GO" id="GO:0005886">
    <property type="term" value="C:plasma membrane"/>
    <property type="evidence" value="ECO:0007669"/>
    <property type="project" value="UniProtKB-SubCell"/>
</dbReference>
<dbReference type="VEuPathDB" id="TrichDB:TRFO_41988"/>
<evidence type="ECO:0000256" key="3">
    <source>
        <dbReference type="ARBA" id="ARBA00022448"/>
    </source>
</evidence>